<keyword evidence="2" id="KW-0472">Membrane</keyword>
<dbReference type="GeneID" id="4701350"/>
<proteinExistence type="inferred from homology"/>
<keyword evidence="2" id="KW-1133">Transmembrane helix</keyword>
<dbReference type="InterPro" id="IPR007577">
    <property type="entry name" value="GlycoTrfase_DXD_sugar-bd_CS"/>
</dbReference>
<evidence type="ECO:0000256" key="1">
    <source>
        <dbReference type="ARBA" id="ARBA00009003"/>
    </source>
</evidence>
<sequence>MAAYGLSATDHVFGTISPKKRSSIRFLPRCRRKWAILIFTIFLYILLQHLPSAPQFGNDARVNRPPPKYDVETTPRFLYHSPFRQSPNHTFESEVSNALLLIEKATLSLKGESIVAKQRIWQAGLGLKERSEDSRVFEHENSDWEFQVVTDDWAVAFIRRTLTVVPCLWKLYTSYPYNVLRVDLLRYLLLWYYGGYYADMDVFPARSINSCPALQQHFSEEAGNVSLILGIEIDEPYASPRLMREWHWSRSYGFIQYTMRAPRRFSPLLSEAIVRVLAHTKQHLEQSSMFHGPRYDETTILEITGPGVFTDAILDHLSATLPPTVLPVSVWGNGQRHSGAEGFDSTQACINNRFGKSWKKGWWEYLFG</sequence>
<dbReference type="OrthoDB" id="409543at2759"/>
<reference evidence="3 4" key="1">
    <citation type="journal article" date="2008" name="PLoS Genet.">
        <title>Genomic islands in the pathogenic filamentous fungus Aspergillus fumigatus.</title>
        <authorList>
            <person name="Fedorova N.D."/>
            <person name="Khaldi N."/>
            <person name="Joardar V.S."/>
            <person name="Maiti R."/>
            <person name="Amedeo P."/>
            <person name="Anderson M.J."/>
            <person name="Crabtree J."/>
            <person name="Silva J.C."/>
            <person name="Badger J.H."/>
            <person name="Albarraq A."/>
            <person name="Angiuoli S."/>
            <person name="Bussey H."/>
            <person name="Bowyer P."/>
            <person name="Cotty P.J."/>
            <person name="Dyer P.S."/>
            <person name="Egan A."/>
            <person name="Galens K."/>
            <person name="Fraser-Liggett C.M."/>
            <person name="Haas B.J."/>
            <person name="Inman J.M."/>
            <person name="Kent R."/>
            <person name="Lemieux S."/>
            <person name="Malavazi I."/>
            <person name="Orvis J."/>
            <person name="Roemer T."/>
            <person name="Ronning C.M."/>
            <person name="Sundaram J.P."/>
            <person name="Sutton G."/>
            <person name="Turner G."/>
            <person name="Venter J.C."/>
            <person name="White O.R."/>
            <person name="Whitty B.R."/>
            <person name="Youngman P."/>
            <person name="Wolfe K.H."/>
            <person name="Goldman G.H."/>
            <person name="Wortman J.R."/>
            <person name="Jiang B."/>
            <person name="Denning D.W."/>
            <person name="Nierman W.C."/>
        </authorList>
    </citation>
    <scope>NUCLEOTIDE SEQUENCE [LARGE SCALE GENOMIC DNA]</scope>
    <source>
        <strain evidence="4">ATCC 1007 / CBS 513.65 / DSM 816 / NCTC 3887 / NRRL 1</strain>
    </source>
</reference>
<evidence type="ECO:0000256" key="2">
    <source>
        <dbReference type="SAM" id="Phobius"/>
    </source>
</evidence>
<dbReference type="OMA" id="SWKKGWW"/>
<dbReference type="AlphaFoldDB" id="A1CNF2"/>
<dbReference type="GO" id="GO:0006487">
    <property type="term" value="P:protein N-linked glycosylation"/>
    <property type="evidence" value="ECO:0007669"/>
    <property type="project" value="TreeGrafter"/>
</dbReference>
<evidence type="ECO:0000313" key="4">
    <source>
        <dbReference type="Proteomes" id="UP000006701"/>
    </source>
</evidence>
<dbReference type="VEuPathDB" id="FungiDB:ACLA_018770"/>
<dbReference type="RefSeq" id="XP_001268599.1">
    <property type="nucleotide sequence ID" value="XM_001268598.1"/>
</dbReference>
<dbReference type="STRING" id="344612.A1CNF2"/>
<dbReference type="SUPFAM" id="SSF53448">
    <property type="entry name" value="Nucleotide-diphospho-sugar transferases"/>
    <property type="match status" value="1"/>
</dbReference>
<dbReference type="GO" id="GO:0000136">
    <property type="term" value="C:mannan polymerase complex"/>
    <property type="evidence" value="ECO:0007669"/>
    <property type="project" value="TreeGrafter"/>
</dbReference>
<accession>A1CNF2</accession>
<comment type="similarity">
    <text evidence="1">Belongs to the glycosyltransferase 32 family.</text>
</comment>
<dbReference type="PANTHER" id="PTHR31834">
    <property type="entry name" value="INITIATION-SPECIFIC ALPHA-1,6-MANNOSYLTRANSFERASE"/>
    <property type="match status" value="1"/>
</dbReference>
<dbReference type="eggNOG" id="ENOG502SPPM">
    <property type="taxonomic scope" value="Eukaryota"/>
</dbReference>
<dbReference type="KEGG" id="act:ACLA_018770"/>
<feature type="transmembrane region" description="Helical" evidence="2">
    <location>
        <begin position="34"/>
        <end position="51"/>
    </location>
</feature>
<dbReference type="InterPro" id="IPR029044">
    <property type="entry name" value="Nucleotide-diphossugar_trans"/>
</dbReference>
<dbReference type="InterPro" id="IPR039367">
    <property type="entry name" value="Och1-like"/>
</dbReference>
<dbReference type="Proteomes" id="UP000006701">
    <property type="component" value="Unassembled WGS sequence"/>
</dbReference>
<dbReference type="HOGENOM" id="CLU_022381_3_1_1"/>
<dbReference type="EMBL" id="DS027059">
    <property type="protein sequence ID" value="EAW07173.1"/>
    <property type="molecule type" value="Genomic_DNA"/>
</dbReference>
<gene>
    <name evidence="3" type="ORF">ACLA_018770</name>
</gene>
<evidence type="ECO:0000313" key="3">
    <source>
        <dbReference type="EMBL" id="EAW07173.1"/>
    </source>
</evidence>
<dbReference type="Gene3D" id="3.90.550.20">
    <property type="match status" value="1"/>
</dbReference>
<name>A1CNF2_ASPCL</name>
<keyword evidence="4" id="KW-1185">Reference proteome</keyword>
<keyword evidence="2" id="KW-0812">Transmembrane</keyword>
<dbReference type="Pfam" id="PF04488">
    <property type="entry name" value="Gly_transf_sug"/>
    <property type="match status" value="1"/>
</dbReference>
<dbReference type="PANTHER" id="PTHR31834:SF9">
    <property type="entry name" value="INITIATION-SPECIFIC ALPHA-1,6-MANNOSYLTRANSFERASE"/>
    <property type="match status" value="1"/>
</dbReference>
<organism evidence="3 4">
    <name type="scientific">Aspergillus clavatus (strain ATCC 1007 / CBS 513.65 / DSM 816 / NCTC 3887 / NRRL 1 / QM 1276 / 107)</name>
    <dbReference type="NCBI Taxonomy" id="344612"/>
    <lineage>
        <taxon>Eukaryota</taxon>
        <taxon>Fungi</taxon>
        <taxon>Dikarya</taxon>
        <taxon>Ascomycota</taxon>
        <taxon>Pezizomycotina</taxon>
        <taxon>Eurotiomycetes</taxon>
        <taxon>Eurotiomycetidae</taxon>
        <taxon>Eurotiales</taxon>
        <taxon>Aspergillaceae</taxon>
        <taxon>Aspergillus</taxon>
        <taxon>Aspergillus subgen. Fumigati</taxon>
    </lineage>
</organism>
<protein>
    <submittedName>
        <fullName evidence="3">Uncharacterized protein</fullName>
    </submittedName>
</protein>
<dbReference type="GO" id="GO:0000009">
    <property type="term" value="F:alpha-1,6-mannosyltransferase activity"/>
    <property type="evidence" value="ECO:0007669"/>
    <property type="project" value="InterPro"/>
</dbReference>